<name>A0ABV6NI32_9BACI</name>
<evidence type="ECO:0000313" key="6">
    <source>
        <dbReference type="EMBL" id="MFC0560331.1"/>
    </source>
</evidence>
<keyword evidence="2" id="KW-0378">Hydrolase</keyword>
<keyword evidence="7" id="KW-1185">Reference proteome</keyword>
<dbReference type="PROSITE" id="PS00503">
    <property type="entry name" value="PECTINESTERASE_2"/>
    <property type="match status" value="1"/>
</dbReference>
<dbReference type="SUPFAM" id="SSF81853">
    <property type="entry name" value="Family 10 polysaccharide lyase"/>
    <property type="match status" value="1"/>
</dbReference>
<organism evidence="6 7">
    <name type="scientific">Halalkalibacter alkalisediminis</name>
    <dbReference type="NCBI Taxonomy" id="935616"/>
    <lineage>
        <taxon>Bacteria</taxon>
        <taxon>Bacillati</taxon>
        <taxon>Bacillota</taxon>
        <taxon>Bacilli</taxon>
        <taxon>Bacillales</taxon>
        <taxon>Bacillaceae</taxon>
        <taxon>Halalkalibacter</taxon>
    </lineage>
</organism>
<dbReference type="SUPFAM" id="SSF51126">
    <property type="entry name" value="Pectin lyase-like"/>
    <property type="match status" value="1"/>
</dbReference>
<dbReference type="Gene3D" id="2.160.20.10">
    <property type="entry name" value="Single-stranded right-handed beta-helix, Pectin lyase-like"/>
    <property type="match status" value="1"/>
</dbReference>
<dbReference type="CDD" id="cd04082">
    <property type="entry name" value="CBM35_pectate_lyase-like"/>
    <property type="match status" value="2"/>
</dbReference>
<dbReference type="Pfam" id="PF03422">
    <property type="entry name" value="CBM_6"/>
    <property type="match status" value="1"/>
</dbReference>
<dbReference type="Gene3D" id="2.60.120.260">
    <property type="entry name" value="Galactose-binding domain-like"/>
    <property type="match status" value="2"/>
</dbReference>
<dbReference type="EC" id="4.2.2.2" evidence="6"/>
<dbReference type="InterPro" id="IPR033131">
    <property type="entry name" value="Pectinesterase_Asp_AS"/>
</dbReference>
<dbReference type="InterPro" id="IPR012334">
    <property type="entry name" value="Pectin_lyas_fold"/>
</dbReference>
<keyword evidence="3" id="KW-0063">Aspartyl esterase</keyword>
<dbReference type="Pfam" id="PF09492">
    <property type="entry name" value="Pec_lyase"/>
    <property type="match status" value="1"/>
</dbReference>
<dbReference type="Gene3D" id="1.50.10.20">
    <property type="match status" value="1"/>
</dbReference>
<sequence>MKKGKRIWNSAFVFLIIIMSIMSTVTPFSQIQAAHLENETGIYEAEEAKLEAAIIDNKHQGYTGSGFVDYVPNAPGGWIEWTVNVHVDGEYVLDFRYAHGGTDLRPKEIIVNDTEVNSDLAFDPTGGWASWEYTSMKATLQAGENVIRATALGGSGGANIDHLRVTMEFDKVFEAEEANFEAAIIDNKHIGYTGTGFVDYVPNAPGGWIEWVVDMPVAGMYNLDFRYAHGGTDLRPKEISVNGEVVEPELAFDPSGGWAVWVYSSTQAHLSEGENVIRATGNAANGGANLDHLRIHNTANASESASVDVEAVELTEVLSGLQLKQLNELGILVNEEAVSDDQLITRIEFMSLINDAFGFRKEEKFKNLTLENKVWEVSLDEWYSYVLEAAKEAGYMKGLEDHKGEMKPEEELTKRDIFTILRNLQISNQLYKAPGSKVTWEAARDLVNRIATEHANKQVTILSAHTVTNNLIAVTLDSYFEEFDFNDIDVVVPTKEWATLSLDFKKLRIDKAAIGTNKFGQTVMIMHSLDEWDENAEYRANKQPVQFAGDLDAAKQKADNLISWQMDHGGWTKAMEQEYARKWDGSEPRSTQFGVNGEELGTIDNDATIKEILFLSQVYQETGDERYKESVKKGFDFLLKMQYPTGGFPQVYPKRGTPNSNVYYSNYVTFNDEAMINVLELMDDVLNKRYPFETDLMDEQYYSKLEESLEKGIDYILNAQIEVDGKLTAWCAQHDPSTYEPQMGRSYELPSISGSESVGIVRFLMSRPNQTEEIKQAIVGALNWFDEVKLEGTRYVSGDPNNIYFVEDPNSVAWYRFYEVGTNKGIFSGRDGVKKYNILEIEEERRNGYAWGGHWAQQLLAVSQSTGNFTDKVFVKVVQTKSVDRQGKTLKLDDIHQVGSVTKKMEEIESHLTVAKDGSGDYTTIQEAIDAVPSSNTVPVTIYVKNGVYKEVVTISNDKPFITLIGESATDTIITYDNYAGKDNGGGGTLGTSGSASVYLRASDFRAENLTFENSFDESSTDVSGKQAVAVYASGDRMYFKNIRFIGNQDTLYTHSGSQYFYQCYIEGDVDFIFGAARVVIEESHIHSLDRGSSTNNGYVTAASTLITDPFGMLIKDSKLTSDAPAGTVYLGRPWPAGGNPNAIGSVVFMNSELGEHIHPLGWTQMSGLQPEDARLFEYKNHGPGAIINESRRQLTDEEAEQWTVPNVLKGWDPTVIDEETQDKKGKK</sequence>
<dbReference type="PROSITE" id="PS00800">
    <property type="entry name" value="PECTINESTERASE_1"/>
    <property type="match status" value="1"/>
</dbReference>
<dbReference type="Pfam" id="PF01095">
    <property type="entry name" value="Pectinesterase"/>
    <property type="match status" value="1"/>
</dbReference>
<accession>A0ABV6NI32</accession>
<dbReference type="InterPro" id="IPR000070">
    <property type="entry name" value="Pectinesterase_cat"/>
</dbReference>
<evidence type="ECO:0000256" key="3">
    <source>
        <dbReference type="ARBA" id="ARBA00023085"/>
    </source>
</evidence>
<dbReference type="Proteomes" id="UP001589833">
    <property type="component" value="Unassembled WGS sequence"/>
</dbReference>
<feature type="domain" description="CBM6" evidence="5">
    <location>
        <begin position="41"/>
        <end position="166"/>
    </location>
</feature>
<feature type="domain" description="CBM6" evidence="5">
    <location>
        <begin position="171"/>
        <end position="296"/>
    </location>
</feature>
<comment type="caution">
    <text evidence="6">The sequence shown here is derived from an EMBL/GenBank/DDBJ whole genome shotgun (WGS) entry which is preliminary data.</text>
</comment>
<protein>
    <submittedName>
        <fullName evidence="6">Pectate lyase</fullName>
        <ecNumber evidence="6">4.2.2.2</ecNumber>
    </submittedName>
</protein>
<dbReference type="NCBIfam" id="TIGR02474">
    <property type="entry name" value="pec_lyase"/>
    <property type="match status" value="1"/>
</dbReference>
<dbReference type="InterPro" id="IPR018040">
    <property type="entry name" value="Pectinesterase_Tyr_AS"/>
</dbReference>
<dbReference type="GO" id="GO:0030570">
    <property type="term" value="F:pectate lyase activity"/>
    <property type="evidence" value="ECO:0007669"/>
    <property type="project" value="UniProtKB-EC"/>
</dbReference>
<dbReference type="PANTHER" id="PTHR31321">
    <property type="entry name" value="ACYL-COA THIOESTER HYDROLASE YBHC-RELATED"/>
    <property type="match status" value="1"/>
</dbReference>
<proteinExistence type="inferred from homology"/>
<dbReference type="SUPFAM" id="SSF49785">
    <property type="entry name" value="Galactose-binding domain-like"/>
    <property type="match status" value="2"/>
</dbReference>
<dbReference type="InterPro" id="IPR011050">
    <property type="entry name" value="Pectin_lyase_fold/virulence"/>
</dbReference>
<evidence type="ECO:0000259" key="5">
    <source>
        <dbReference type="PROSITE" id="PS51175"/>
    </source>
</evidence>
<dbReference type="InterPro" id="IPR008979">
    <property type="entry name" value="Galactose-bd-like_sf"/>
</dbReference>
<comment type="similarity">
    <text evidence="1">Belongs to the pectinesterase family.</text>
</comment>
<dbReference type="EMBL" id="JBHLTR010000022">
    <property type="protein sequence ID" value="MFC0560331.1"/>
    <property type="molecule type" value="Genomic_DNA"/>
</dbReference>
<keyword evidence="6" id="KW-0456">Lyase</keyword>
<dbReference type="InterPro" id="IPR005084">
    <property type="entry name" value="CBM6"/>
</dbReference>
<evidence type="ECO:0000256" key="1">
    <source>
        <dbReference type="ARBA" id="ARBA00008891"/>
    </source>
</evidence>
<dbReference type="InterPro" id="IPR012669">
    <property type="entry name" value="Pectate_lyase"/>
</dbReference>
<feature type="active site" evidence="4">
    <location>
        <position position="1071"/>
    </location>
</feature>
<dbReference type="PROSITE" id="PS51175">
    <property type="entry name" value="CBM6"/>
    <property type="match status" value="2"/>
</dbReference>
<gene>
    <name evidence="6" type="primary">pelA</name>
    <name evidence="6" type="ORF">ACFFH4_14955</name>
</gene>
<reference evidence="6 7" key="1">
    <citation type="submission" date="2024-09" db="EMBL/GenBank/DDBJ databases">
        <authorList>
            <person name="Sun Q."/>
            <person name="Mori K."/>
        </authorList>
    </citation>
    <scope>NUCLEOTIDE SEQUENCE [LARGE SCALE GENOMIC DNA]</scope>
    <source>
        <strain evidence="6 7">NCAIM B.02301</strain>
    </source>
</reference>
<evidence type="ECO:0000256" key="2">
    <source>
        <dbReference type="ARBA" id="ARBA00022801"/>
    </source>
</evidence>
<evidence type="ECO:0000256" key="4">
    <source>
        <dbReference type="PROSITE-ProRule" id="PRU10040"/>
    </source>
</evidence>
<dbReference type="RefSeq" id="WP_273848259.1">
    <property type="nucleotide sequence ID" value="NZ_JAQQWT010000061.1"/>
</dbReference>
<dbReference type="PANTHER" id="PTHR31321:SF57">
    <property type="entry name" value="PECTINESTERASE 53-RELATED"/>
    <property type="match status" value="1"/>
</dbReference>
<evidence type="ECO:0000313" key="7">
    <source>
        <dbReference type="Proteomes" id="UP001589833"/>
    </source>
</evidence>